<sequence length="68" mass="8093">MLTPCWWPSRGKYRHYSSPDLPPDNNFANYLEFPTLRKYDYASFFSRTQTRSLPPWAAADPIRRLNNP</sequence>
<accession>A0ABD7Q8C5</accession>
<comment type="caution">
    <text evidence="1">The sequence shown here is derived from an EMBL/GenBank/DDBJ whole genome shotgun (WGS) entry which is preliminary data.</text>
</comment>
<dbReference type="EMBL" id="SITJ01000058">
    <property type="protein sequence ID" value="TBL68739.1"/>
    <property type="molecule type" value="Genomic_DNA"/>
</dbReference>
<reference evidence="1 2" key="1">
    <citation type="submission" date="2019-02" db="EMBL/GenBank/DDBJ databases">
        <title>Comparative genomic analysis of the Hafnia genus genomes.</title>
        <authorList>
            <person name="Zhiqiu Y."/>
            <person name="Chao Y."/>
            <person name="Yuhui D."/>
            <person name="Di H."/>
            <person name="Bin L."/>
        </authorList>
    </citation>
    <scope>NUCLEOTIDE SEQUENCE [LARGE SCALE GENOMIC DNA]</scope>
    <source>
        <strain evidence="1 2">PCM_1210</strain>
    </source>
</reference>
<evidence type="ECO:0000313" key="1">
    <source>
        <dbReference type="EMBL" id="TBL68739.1"/>
    </source>
</evidence>
<dbReference type="AlphaFoldDB" id="A0ABD7Q8C5"/>
<gene>
    <name evidence="1" type="ORF">EYY96_06160</name>
</gene>
<organism evidence="1 2">
    <name type="scientific">Hafnia alvei</name>
    <dbReference type="NCBI Taxonomy" id="569"/>
    <lineage>
        <taxon>Bacteria</taxon>
        <taxon>Pseudomonadati</taxon>
        <taxon>Pseudomonadota</taxon>
        <taxon>Gammaproteobacteria</taxon>
        <taxon>Enterobacterales</taxon>
        <taxon>Hafniaceae</taxon>
        <taxon>Hafnia</taxon>
    </lineage>
</organism>
<proteinExistence type="predicted"/>
<protein>
    <submittedName>
        <fullName evidence="1">Uncharacterized protein</fullName>
    </submittedName>
</protein>
<name>A0ABD7Q8C5_HAFAL</name>
<evidence type="ECO:0000313" key="2">
    <source>
        <dbReference type="Proteomes" id="UP000291600"/>
    </source>
</evidence>
<dbReference type="Proteomes" id="UP000291600">
    <property type="component" value="Unassembled WGS sequence"/>
</dbReference>